<evidence type="ECO:0000259" key="1">
    <source>
        <dbReference type="Pfam" id="PF03178"/>
    </source>
</evidence>
<dbReference type="EMBL" id="LXWW01000021">
    <property type="protein sequence ID" value="OAO17703.1"/>
    <property type="molecule type" value="Genomic_DNA"/>
</dbReference>
<dbReference type="STRING" id="478820.A0A196SKY1"/>
<dbReference type="GO" id="GO:0003676">
    <property type="term" value="F:nucleic acid binding"/>
    <property type="evidence" value="ECO:0007669"/>
    <property type="project" value="InterPro"/>
</dbReference>
<keyword evidence="4" id="KW-1185">Reference proteome</keyword>
<feature type="domain" description="RSE1/DDB1/CPSF1 second beta-propeller" evidence="2">
    <location>
        <begin position="485"/>
        <end position="895"/>
    </location>
</feature>
<dbReference type="Proteomes" id="UP000078348">
    <property type="component" value="Unassembled WGS sequence"/>
</dbReference>
<proteinExistence type="predicted"/>
<dbReference type="InterPro" id="IPR058543">
    <property type="entry name" value="Beta-prop_RSE1/DDB1/CPSF1_2nd"/>
</dbReference>
<gene>
    <name evidence="3" type="ORF">AV274_0579</name>
</gene>
<sequence length="1340" mass="147733">MYFLYKALQRATGAKLCCKARFCNETEENIITCSSDTMIVYRVVRTSKSSDPNESSTDGGYSLQVVCEYPFSGEILSIAPIPLRIVSSCSPTERRDAIIMSFKGYYVSIVAFDSQNDELYNVECYDFHKESVVALDNSGNEIEFGDNAYVQNEGLIRIDPSHQCICILLNHYTFVVIPITSKGLGAQFVIYKSQLRMEGEVKDFQFLHNSILPSFAVLCENTPSWSGTAGYAGSNVSLLIVTITPAVKKAEVIFHYHGLPYDCTAIQPLRTSDQAFLVVSSHILFTFASQVPHLLVLNKYGEQYVKERAYVLPNSVFANARSITQNGFEFLLDNCSVIPYSSRELFILRGNGELARCLVQLEHDLFRSISLNLIGSIPTDCQCGVCIAMDGNPLLFAGSTASNSYFFDPRNAVVLDELHCQNSPANCQSITDKENHRVDDSCLLYSCGYSRPTKAHTIGGNFVIRLQQNLSLEGNAEFSIPSTLSHSLVRCLRVSESISYVVMSDGEATLTYLVNDTQFVPMNQEECPLAMDRPTLDVCLMDGGVWGCDGQVIVQVTDRGVRVVHDNSAVLTVAAVGELNFAASPVQRAIIAPAGILLYTAHHELLCIRPVASPEHYAASLIDVFATNPITSFSFLRTRPFAAAPSVQAAVPEPSEEDEVVYSAAKLPPVRAIESLTLGEDEDVFVAEAEGAPPEAEMDVEEETEWIDVVFVAFQNDSIQCFAFDAPTTPLFSLSQVHLGNAVLQPTDLLFASDHLHFVADLKAFAVGPTAQPSLQTVVLACVMNDGQLLLYRQQRRAASFVRVDACCAVAVATPTAALFTLTNISGYDCVAVASTPPLLITSLRGVPQVFRIGGLSECNLPPIFSFCSFDTRVVPQGLIAMANGLNSEEMRIMTLPTLLRSCDVTAHCALKGNPLPHSGNITQMQFVPRDDDEDDEFVAVAVSYGNEEVVDAPCGIYGPDYYRHEQALPKPLKEKAMVQILRNGSQIVAFFDLPPNEQVTCMHFSNQFSLQPNAPPMPLLFVGTVITSTALDYDACSGRLLVLSLNFVVRDTPQPLDLAWTLSCDSVVMAMDSMVRESERFLVMAKSARLGVMTSGSQISMVDVANRQELSHQYPTRGYVTSLKVAKEFIIVGDLYNGLSFLRWMGNDFRLFREDKEPSHVLHTGFMIAERQIALAKADEAGNFAVFLVGNHQARLQKQGDFHLGSPIASMNQIRLNYVTQSGETSLVHGVVVSTREGEIGVVMPITYEDYSVLMLLQKRIIEKLPQNGALNPLNFRKYAPEGPLRYPREKKVLDMGVIRRYLLLSSPEQTEIADCIHRTANEVLGVVRRIDSMLFKLF</sequence>
<reference evidence="3 4" key="1">
    <citation type="submission" date="2016-05" db="EMBL/GenBank/DDBJ databases">
        <title>Nuclear genome of Blastocystis sp. subtype 1 NandII.</title>
        <authorList>
            <person name="Gentekaki E."/>
            <person name="Curtis B."/>
            <person name="Stairs C."/>
            <person name="Eme L."/>
            <person name="Herman E."/>
            <person name="Klimes V."/>
            <person name="Arias M.C."/>
            <person name="Elias M."/>
            <person name="Hilliou F."/>
            <person name="Klute M."/>
            <person name="Malik S.-B."/>
            <person name="Pightling A."/>
            <person name="Rachubinski R."/>
            <person name="Salas D."/>
            <person name="Schlacht A."/>
            <person name="Suga H."/>
            <person name="Archibald J."/>
            <person name="Ball S.G."/>
            <person name="Clark G."/>
            <person name="Dacks J."/>
            <person name="Van Der Giezen M."/>
            <person name="Tsaousis A."/>
            <person name="Roger A."/>
        </authorList>
    </citation>
    <scope>NUCLEOTIDE SEQUENCE [LARGE SCALE GENOMIC DNA]</scope>
    <source>
        <strain evidence="4">ATCC 50177 / NandII</strain>
    </source>
</reference>
<dbReference type="InterPro" id="IPR015943">
    <property type="entry name" value="WD40/YVTN_repeat-like_dom_sf"/>
</dbReference>
<comment type="caution">
    <text evidence="3">The sequence shown here is derived from an EMBL/GenBank/DDBJ whole genome shotgun (WGS) entry which is preliminary data.</text>
</comment>
<protein>
    <submittedName>
        <fullName evidence="3">Cleavage and polyadenylation specificity factor subunit 1</fullName>
    </submittedName>
</protein>
<dbReference type="Pfam" id="PF03178">
    <property type="entry name" value="CPSF_A"/>
    <property type="match status" value="1"/>
</dbReference>
<dbReference type="PANTHER" id="PTHR10644">
    <property type="entry name" value="DNA REPAIR/RNA PROCESSING CPSF FAMILY"/>
    <property type="match status" value="1"/>
</dbReference>
<dbReference type="InterPro" id="IPR050358">
    <property type="entry name" value="RSE1/DDB1/CFT1"/>
</dbReference>
<feature type="domain" description="RSE1/DDB1/CPSF1 C-terminal" evidence="1">
    <location>
        <begin position="987"/>
        <end position="1304"/>
    </location>
</feature>
<dbReference type="GO" id="GO:0005634">
    <property type="term" value="C:nucleus"/>
    <property type="evidence" value="ECO:0007669"/>
    <property type="project" value="InterPro"/>
</dbReference>
<evidence type="ECO:0000313" key="4">
    <source>
        <dbReference type="Proteomes" id="UP000078348"/>
    </source>
</evidence>
<dbReference type="OrthoDB" id="6109at2759"/>
<dbReference type="Pfam" id="PF23726">
    <property type="entry name" value="Beta-prop_RSE1_2nd"/>
    <property type="match status" value="1"/>
</dbReference>
<name>A0A196SKY1_BLAHN</name>
<accession>A0A196SKY1</accession>
<dbReference type="Gene3D" id="2.130.10.10">
    <property type="entry name" value="YVTN repeat-like/Quinoprotein amine dehydrogenase"/>
    <property type="match status" value="2"/>
</dbReference>
<evidence type="ECO:0000313" key="3">
    <source>
        <dbReference type="EMBL" id="OAO17703.1"/>
    </source>
</evidence>
<organism evidence="3 4">
    <name type="scientific">Blastocystis sp. subtype 1 (strain ATCC 50177 / NandII)</name>
    <dbReference type="NCBI Taxonomy" id="478820"/>
    <lineage>
        <taxon>Eukaryota</taxon>
        <taxon>Sar</taxon>
        <taxon>Stramenopiles</taxon>
        <taxon>Bigyra</taxon>
        <taxon>Opalozoa</taxon>
        <taxon>Opalinata</taxon>
        <taxon>Blastocystidae</taxon>
        <taxon>Blastocystis</taxon>
    </lineage>
</organism>
<evidence type="ECO:0000259" key="2">
    <source>
        <dbReference type="Pfam" id="PF23726"/>
    </source>
</evidence>
<dbReference type="InterPro" id="IPR004871">
    <property type="entry name" value="RSE1/DDB1/CPSF1_C"/>
</dbReference>